<protein>
    <submittedName>
        <fullName evidence="1">Glycosyl transferase</fullName>
    </submittedName>
</protein>
<proteinExistence type="predicted"/>
<keyword evidence="1" id="KW-0808">Transferase</keyword>
<dbReference type="InterPro" id="IPR029044">
    <property type="entry name" value="Nucleotide-diphossugar_trans"/>
</dbReference>
<organism evidence="1 2">
    <name type="scientific">Fadolivirus FV1/VV64</name>
    <dbReference type="NCBI Taxonomy" id="3070911"/>
    <lineage>
        <taxon>Viruses</taxon>
        <taxon>Varidnaviria</taxon>
        <taxon>Bamfordvirae</taxon>
        <taxon>Nucleocytoviricota</taxon>
        <taxon>Megaviricetes</taxon>
        <taxon>Imitervirales</taxon>
        <taxon>Mimiviridae</taxon>
        <taxon>Klosneuvirinae</taxon>
        <taxon>Fadolivirus</taxon>
        <taxon>Fadolivirus algeromassiliense</taxon>
    </lineage>
</organism>
<name>A0A7D3QUP6_9VIRU</name>
<dbReference type="SUPFAM" id="SSF53448">
    <property type="entry name" value="Nucleotide-diphospho-sugar transferases"/>
    <property type="match status" value="2"/>
</dbReference>
<reference evidence="1 2" key="1">
    <citation type="submission" date="2020-04" db="EMBL/GenBank/DDBJ databases">
        <title>Advantages and limits of metagenomic assembly and binning of a giant virus.</title>
        <authorList>
            <person name="Schulz F."/>
            <person name="Andreani J."/>
            <person name="Francis R."/>
            <person name="Boudjemaa H."/>
            <person name="Bou Khalil J.Y."/>
            <person name="Lee J."/>
            <person name="La Scola B."/>
            <person name="Woyke T."/>
        </authorList>
    </citation>
    <scope>NUCLEOTIDE SEQUENCE [LARGE SCALE GENOMIC DNA]</scope>
    <source>
        <strain evidence="1 2">FV1/VV64</strain>
    </source>
</reference>
<evidence type="ECO:0000313" key="2">
    <source>
        <dbReference type="Proteomes" id="UP001162001"/>
    </source>
</evidence>
<dbReference type="GO" id="GO:0016740">
    <property type="term" value="F:transferase activity"/>
    <property type="evidence" value="ECO:0007669"/>
    <property type="project" value="UniProtKB-KW"/>
</dbReference>
<accession>A0A7D3QUP6</accession>
<sequence>MDDIREYIKEFIRQSNITQFDPNKLKIISSYGYYKVFYNTDFICFLHSDMKHIKDNEVSWTLNLINTINEYNEILKKKITPCLLCITNNNNYLIQFVIEYLYAMKYLKVIILSPNDKYIHHAARLNIDYLVTPSSEYHKMIQTGLTYIKNSPLYGDNILVTNTETIINSGILLSALNKNNQIYGFFGPSNTKVLEIGVSKINAYQVEIDEKLFLVTWFIIHKSILKTLNWLMFDIPAGVYDIIEQHIKRLNCKILKTNCGNSLYFGNINIDKRFKKQLTNKYDKYEYDVLIAFNKKKGNPYTVVINQYLGEIDVNIPTLQNITIPPPINNKKPTTDSVNNYSKPTIRAMDSIEEILKTKPSVNKNNIKQINIDKFYFICLTSTRNDIEKKLKSINGVDNINYAILDGDMMTREANHKLSIRDATSRKYTRIAIIEDKLISEDIIQKFIKENIFPTTWNFVLLFPEKRPKKLNKLTNNDTKLIQSISTLGYCLHNSIYNEAIDFFNATNSVYNVLIQINKRNNSYIYYDEFTNQNLILSKPGKQIVDNNKLIKSELRPVTSFEAQLQKNLVINNQLELFSIEDKNDLMRKMPNVITNRNNKYYLNRPVQQSYTTTSNENKNHGLFVSNKIVQSLWIGESLTLNEILCIMSFIMNGHEFHLYTYENVKNIPKECIIKNANEILPASEIFYYDEKNTPSGEKRPTAFSNLFRYKLLLDKGGYWVDMDMVCIKFLAFSDPYVFSSESTFSRPQTTNAGIIKCPKGSDFARYCYLMCKDKSKGVVKWGEIGPKLVNEAVIKYKLNAYVKPWYYFCPIGYDKLKNIITPTTSKIEKDWYCLHLWNEFWIKNKMDKNKIYYGSIFGQLVNKYCTSYITHEIFNLELEYGKYNRSCVMFYWMPRDDTLVDEMETLLQKDKTDIYDINRNYVHKDEATADKDRIEKFIYSDIYVYMFVRLIELGLIDNLHIIFGMAKNDKYVYNNEPLFTNGNYYNHNNKIFLWKLNDMKSLFSFSNASLYFYKGYGNYEHFYSMLNMVSPQSIFIRYLATALPYTLDSNHNIVIDDTWIETYAQNHLCKKKMKNFSDYFQKHYTKYDLLFVDSIEKSNNYKRVFVNTKNMVKLHKYSLMTYDPNSTRIYDLVFSASDVHPSKNWEVFYGFLSYCDRNKKPMNLLIITPVESDTSLMKYNNFRYIKTTIKKNLTSNEMNQCFNMSKNLLITFGRDANPRVMSESMSCGCYNIVLDILSDGKDIIRDNPTLGKLIKIPQKNTSYEPSYKSIKCNLTTDQYNEIYDLIMKPHNPTEIANTFKNAYNQYELTNNIYNRFKEIEYSKHRMIVTLATENYTNGLNYLLSSIKHTNPNQLVFIYHIGWKDSLLYDFKHAYPNYHFEEYKLYDYVKGDIIKLKVELQHRIYFKYKLPFIWIDADSIVLKNLNPLFDKIKDNTLICYHRPYEEAHMKFAVGVIAFGVSNNQEQQKINEHFINKYYENCKKTKGYNDWFYDQTSLYETFNEFESLKLYPLNESEHSINDTIDTIVYSRRIANKQHFKDILQMNNITTTYINFEGINMKYD</sequence>
<dbReference type="EMBL" id="MT418680">
    <property type="protein sequence ID" value="QKF94325.1"/>
    <property type="molecule type" value="Genomic_DNA"/>
</dbReference>
<gene>
    <name evidence="1" type="ORF">Fadolivirus_1_867</name>
</gene>
<keyword evidence="2" id="KW-1185">Reference proteome</keyword>
<evidence type="ECO:0000313" key="1">
    <source>
        <dbReference type="EMBL" id="QKF94325.1"/>
    </source>
</evidence>
<dbReference type="Proteomes" id="UP001162001">
    <property type="component" value="Segment"/>
</dbReference>